<keyword evidence="2" id="KW-1185">Reference proteome</keyword>
<protein>
    <submittedName>
        <fullName evidence="1">Uncharacterized protein</fullName>
    </submittedName>
</protein>
<sequence length="78" mass="8607">MLTVLYSLFSQDIIDGREREKEKTQSTTLLSSEIGGGRKFVSVGFRRSDFGLGAGKWNISKSWSESHGESPGGVLFHL</sequence>
<evidence type="ECO:0000313" key="2">
    <source>
        <dbReference type="Proteomes" id="UP001374584"/>
    </source>
</evidence>
<dbReference type="AlphaFoldDB" id="A0AAN9LAI6"/>
<evidence type="ECO:0000313" key="1">
    <source>
        <dbReference type="EMBL" id="KAK7332490.1"/>
    </source>
</evidence>
<dbReference type="Proteomes" id="UP001374584">
    <property type="component" value="Unassembled WGS sequence"/>
</dbReference>
<proteinExistence type="predicted"/>
<reference evidence="1 2" key="1">
    <citation type="submission" date="2024-01" db="EMBL/GenBank/DDBJ databases">
        <title>The genomes of 5 underutilized Papilionoideae crops provide insights into root nodulation and disease resistanc.</title>
        <authorList>
            <person name="Jiang F."/>
        </authorList>
    </citation>
    <scope>NUCLEOTIDE SEQUENCE [LARGE SCALE GENOMIC DNA]</scope>
    <source>
        <strain evidence="1">JINMINGXINNONG_FW02</strain>
        <tissue evidence="1">Leaves</tissue>
    </source>
</reference>
<gene>
    <name evidence="1" type="ORF">VNO80_29242</name>
</gene>
<accession>A0AAN9LAI6</accession>
<organism evidence="1 2">
    <name type="scientific">Phaseolus coccineus</name>
    <name type="common">Scarlet runner bean</name>
    <name type="synonym">Phaseolus multiflorus</name>
    <dbReference type="NCBI Taxonomy" id="3886"/>
    <lineage>
        <taxon>Eukaryota</taxon>
        <taxon>Viridiplantae</taxon>
        <taxon>Streptophyta</taxon>
        <taxon>Embryophyta</taxon>
        <taxon>Tracheophyta</taxon>
        <taxon>Spermatophyta</taxon>
        <taxon>Magnoliopsida</taxon>
        <taxon>eudicotyledons</taxon>
        <taxon>Gunneridae</taxon>
        <taxon>Pentapetalae</taxon>
        <taxon>rosids</taxon>
        <taxon>fabids</taxon>
        <taxon>Fabales</taxon>
        <taxon>Fabaceae</taxon>
        <taxon>Papilionoideae</taxon>
        <taxon>50 kb inversion clade</taxon>
        <taxon>NPAAA clade</taxon>
        <taxon>indigoferoid/millettioid clade</taxon>
        <taxon>Phaseoleae</taxon>
        <taxon>Phaseolus</taxon>
    </lineage>
</organism>
<name>A0AAN9LAI6_PHACN</name>
<comment type="caution">
    <text evidence="1">The sequence shown here is derived from an EMBL/GenBank/DDBJ whole genome shotgun (WGS) entry which is preliminary data.</text>
</comment>
<dbReference type="EMBL" id="JAYMYR010000011">
    <property type="protein sequence ID" value="KAK7332490.1"/>
    <property type="molecule type" value="Genomic_DNA"/>
</dbReference>